<keyword evidence="5" id="KW-0560">Oxidoreductase</keyword>
<dbReference type="PANTHER" id="PTHR43884">
    <property type="entry name" value="ACYL-COA DEHYDROGENASE"/>
    <property type="match status" value="1"/>
</dbReference>
<dbReference type="SUPFAM" id="SSF47203">
    <property type="entry name" value="Acyl-CoA dehydrogenase C-terminal domain-like"/>
    <property type="match status" value="1"/>
</dbReference>
<evidence type="ECO:0000256" key="4">
    <source>
        <dbReference type="ARBA" id="ARBA00022827"/>
    </source>
</evidence>
<comment type="similarity">
    <text evidence="2">Belongs to the acyl-CoA dehydrogenase family.</text>
</comment>
<sequence length="339" mass="36339">MDTLFSDAFERLLADVCEPAAVRRIEAGGDYTAMWRALDEGGFPNLLAPETHAGAALALIDAAPLVALCGRYALPLPLAYTMLARAWLAQTDTPVPPGSITIASHALAQDERGWRVPQVPFGMTSDWVLVSHEGVGSLWPIEAQNRAPDGIHASLDATLAWTHVPKEPLALPSPGADDMRDGGAALTAMMMTGALERILDLSIAYANDRTQFGRPIGKFQAIQQQISVLAEWTFAARMAAKLACPRDGFMPTRHGTAIAKSYASEVAAPAAAAAHAVHGAIGITAEHNLQLYTRRLHAWRRAFGSESAWHERLGQAWLDGDDSALDFIRAGHDPDVVSA</sequence>
<dbReference type="SUPFAM" id="SSF56645">
    <property type="entry name" value="Acyl-CoA dehydrogenase NM domain-like"/>
    <property type="match status" value="1"/>
</dbReference>
<keyword evidence="8" id="KW-1185">Reference proteome</keyword>
<reference evidence="7 8" key="1">
    <citation type="submission" date="2019-12" db="EMBL/GenBank/DDBJ databases">
        <title>Paraburkholderia acidiphila 7Q-K02 sp. nov and Paraburkholderia acidisoli DHF22 sp. nov., two strains isolated from forest soil.</title>
        <authorList>
            <person name="Gao Z."/>
            <person name="Qiu L."/>
        </authorList>
    </citation>
    <scope>NUCLEOTIDE SEQUENCE [LARGE SCALE GENOMIC DNA]</scope>
    <source>
        <strain evidence="7 8">DHF22</strain>
    </source>
</reference>
<feature type="domain" description="Acyl-CoA dehydrogenase/oxidase C-terminal" evidence="6">
    <location>
        <begin position="185"/>
        <end position="306"/>
    </location>
</feature>
<proteinExistence type="inferred from homology"/>
<evidence type="ECO:0000256" key="2">
    <source>
        <dbReference type="ARBA" id="ARBA00009347"/>
    </source>
</evidence>
<dbReference type="InterPro" id="IPR009075">
    <property type="entry name" value="AcylCo_DH/oxidase_C"/>
</dbReference>
<dbReference type="KEGG" id="pacs:FAZ98_16620"/>
<keyword evidence="4" id="KW-0274">FAD</keyword>
<dbReference type="Pfam" id="PF00441">
    <property type="entry name" value="Acyl-CoA_dh_1"/>
    <property type="match status" value="1"/>
</dbReference>
<dbReference type="InterPro" id="IPR037069">
    <property type="entry name" value="AcylCoA_DH/ox_N_sf"/>
</dbReference>
<evidence type="ECO:0000256" key="1">
    <source>
        <dbReference type="ARBA" id="ARBA00001974"/>
    </source>
</evidence>
<organism evidence="7 8">
    <name type="scientific">Paraburkholderia acidisoli</name>
    <dbReference type="NCBI Taxonomy" id="2571748"/>
    <lineage>
        <taxon>Bacteria</taxon>
        <taxon>Pseudomonadati</taxon>
        <taxon>Pseudomonadota</taxon>
        <taxon>Betaproteobacteria</taxon>
        <taxon>Burkholderiales</taxon>
        <taxon>Burkholderiaceae</taxon>
        <taxon>Paraburkholderia</taxon>
    </lineage>
</organism>
<dbReference type="EMBL" id="CP046914">
    <property type="protein sequence ID" value="QGZ63417.1"/>
    <property type="molecule type" value="Genomic_DNA"/>
</dbReference>
<dbReference type="Gene3D" id="1.10.540.10">
    <property type="entry name" value="Acyl-CoA dehydrogenase/oxidase, N-terminal domain"/>
    <property type="match status" value="1"/>
</dbReference>
<dbReference type="InterPro" id="IPR036250">
    <property type="entry name" value="AcylCo_DH-like_C"/>
</dbReference>
<evidence type="ECO:0000256" key="3">
    <source>
        <dbReference type="ARBA" id="ARBA00022630"/>
    </source>
</evidence>
<evidence type="ECO:0000256" key="5">
    <source>
        <dbReference type="ARBA" id="ARBA00023002"/>
    </source>
</evidence>
<evidence type="ECO:0000313" key="8">
    <source>
        <dbReference type="Proteomes" id="UP000433577"/>
    </source>
</evidence>
<dbReference type="RefSeq" id="WP_158952410.1">
    <property type="nucleotide sequence ID" value="NZ_CP046914.1"/>
</dbReference>
<gene>
    <name evidence="7" type="ORF">FAZ98_16620</name>
</gene>
<dbReference type="GO" id="GO:0050660">
    <property type="term" value="F:flavin adenine dinucleotide binding"/>
    <property type="evidence" value="ECO:0007669"/>
    <property type="project" value="InterPro"/>
</dbReference>
<keyword evidence="3" id="KW-0285">Flavoprotein</keyword>
<name>A0A7Z2GKE3_9BURK</name>
<dbReference type="Gene3D" id="1.20.140.10">
    <property type="entry name" value="Butyryl-CoA Dehydrogenase, subunit A, domain 3"/>
    <property type="match status" value="1"/>
</dbReference>
<dbReference type="GO" id="GO:0003995">
    <property type="term" value="F:acyl-CoA dehydrogenase activity"/>
    <property type="evidence" value="ECO:0007669"/>
    <property type="project" value="TreeGrafter"/>
</dbReference>
<dbReference type="PANTHER" id="PTHR43884:SF20">
    <property type="entry name" value="ACYL-COA DEHYDROGENASE FADE28"/>
    <property type="match status" value="1"/>
</dbReference>
<comment type="cofactor">
    <cofactor evidence="1">
        <name>FAD</name>
        <dbReference type="ChEBI" id="CHEBI:57692"/>
    </cofactor>
</comment>
<evidence type="ECO:0000259" key="6">
    <source>
        <dbReference type="Pfam" id="PF00441"/>
    </source>
</evidence>
<dbReference type="OrthoDB" id="2450120at2"/>
<evidence type="ECO:0000313" key="7">
    <source>
        <dbReference type="EMBL" id="QGZ63417.1"/>
    </source>
</evidence>
<dbReference type="AlphaFoldDB" id="A0A7Z2GKE3"/>
<protein>
    <submittedName>
        <fullName evidence="7">Acyl-CoA dehydrogenase</fullName>
    </submittedName>
</protein>
<dbReference type="InterPro" id="IPR009100">
    <property type="entry name" value="AcylCoA_DH/oxidase_NM_dom_sf"/>
</dbReference>
<dbReference type="Proteomes" id="UP000433577">
    <property type="component" value="Chromosome 2"/>
</dbReference>
<accession>A0A7Z2GKE3</accession>